<dbReference type="InterPro" id="IPR008405">
    <property type="entry name" value="ApoL"/>
</dbReference>
<dbReference type="PANTHER" id="PTHR14096">
    <property type="entry name" value="APOLIPOPROTEIN L"/>
    <property type="match status" value="1"/>
</dbReference>
<keyword evidence="3" id="KW-1185">Reference proteome</keyword>
<name>A0AAD8CHT4_ACIOX</name>
<comment type="caution">
    <text evidence="2">The sequence shown here is derived from an EMBL/GenBank/DDBJ whole genome shotgun (WGS) entry which is preliminary data.</text>
</comment>
<dbReference type="GO" id="GO:0042157">
    <property type="term" value="P:lipoprotein metabolic process"/>
    <property type="evidence" value="ECO:0007669"/>
    <property type="project" value="InterPro"/>
</dbReference>
<evidence type="ECO:0000256" key="1">
    <source>
        <dbReference type="ARBA" id="ARBA00010090"/>
    </source>
</evidence>
<dbReference type="GO" id="GO:0008289">
    <property type="term" value="F:lipid binding"/>
    <property type="evidence" value="ECO:0007669"/>
    <property type="project" value="InterPro"/>
</dbReference>
<sequence>MYQLPQTRGNLWEYDPSVMTEEVVVFGGSSTEQRIEEFSRLFRAKKPIIKRHLKELGEIADGLDEANMNAALAKTIGSFVGAAGGIMTLAGLFLDPKSQAASSLQDIGEKGVALGEFAKTTTDIAQAISDRSHNQRADELLGKVEAEMLELSESVNNAFKSLTELNKSRHEGKSSLLLQLSNSLAPIIARYVKTTFICNSGHSSPALTLQDDRLSRAVGVGICVAKDVYEMTSYYEDMQQGCKSERAEEIRKVVESVAADLSKLKQVYSYMLE</sequence>
<dbReference type="Pfam" id="PF05461">
    <property type="entry name" value="ApoL"/>
    <property type="match status" value="1"/>
</dbReference>
<proteinExistence type="inferred from homology"/>
<dbReference type="Proteomes" id="UP001230051">
    <property type="component" value="Unassembled WGS sequence"/>
</dbReference>
<protein>
    <submittedName>
        <fullName evidence="2">Apolipoprotein L3-like</fullName>
    </submittedName>
</protein>
<reference evidence="2" key="1">
    <citation type="submission" date="2022-02" db="EMBL/GenBank/DDBJ databases">
        <title>Atlantic sturgeon de novo genome assembly.</title>
        <authorList>
            <person name="Stock M."/>
            <person name="Klopp C."/>
            <person name="Guiguen Y."/>
            <person name="Cabau C."/>
            <person name="Parinello H."/>
            <person name="Santidrian Yebra-Pimentel E."/>
            <person name="Kuhl H."/>
            <person name="Dirks R.P."/>
            <person name="Guessner J."/>
            <person name="Wuertz S."/>
            <person name="Du K."/>
            <person name="Schartl M."/>
        </authorList>
    </citation>
    <scope>NUCLEOTIDE SEQUENCE</scope>
    <source>
        <strain evidence="2">STURGEONOMICS-FGT-2020</strain>
        <tissue evidence="2">Whole blood</tissue>
    </source>
</reference>
<dbReference type="GO" id="GO:0005576">
    <property type="term" value="C:extracellular region"/>
    <property type="evidence" value="ECO:0007669"/>
    <property type="project" value="InterPro"/>
</dbReference>
<dbReference type="GO" id="GO:0006869">
    <property type="term" value="P:lipid transport"/>
    <property type="evidence" value="ECO:0007669"/>
    <property type="project" value="InterPro"/>
</dbReference>
<comment type="similarity">
    <text evidence="1">Belongs to the apolipoprotein L family.</text>
</comment>
<organism evidence="2 3">
    <name type="scientific">Acipenser oxyrinchus oxyrinchus</name>
    <dbReference type="NCBI Taxonomy" id="40147"/>
    <lineage>
        <taxon>Eukaryota</taxon>
        <taxon>Metazoa</taxon>
        <taxon>Chordata</taxon>
        <taxon>Craniata</taxon>
        <taxon>Vertebrata</taxon>
        <taxon>Euteleostomi</taxon>
        <taxon>Actinopterygii</taxon>
        <taxon>Chondrostei</taxon>
        <taxon>Acipenseriformes</taxon>
        <taxon>Acipenseridae</taxon>
        <taxon>Acipenser</taxon>
    </lineage>
</organism>
<dbReference type="AlphaFoldDB" id="A0AAD8CHT4"/>
<dbReference type="EMBL" id="JAGXEW010000052">
    <property type="protein sequence ID" value="KAK1151464.1"/>
    <property type="molecule type" value="Genomic_DNA"/>
</dbReference>
<gene>
    <name evidence="2" type="primary">APOL3</name>
    <name evidence="2" type="ORF">AOXY_G32714</name>
</gene>
<dbReference type="GO" id="GO:0016020">
    <property type="term" value="C:membrane"/>
    <property type="evidence" value="ECO:0007669"/>
    <property type="project" value="TreeGrafter"/>
</dbReference>
<evidence type="ECO:0000313" key="2">
    <source>
        <dbReference type="EMBL" id="KAK1151464.1"/>
    </source>
</evidence>
<dbReference type="PANTHER" id="PTHR14096:SF28">
    <property type="entry name" value="APOLIPOPROTEIN L, 1-RELATED"/>
    <property type="match status" value="1"/>
</dbReference>
<evidence type="ECO:0000313" key="3">
    <source>
        <dbReference type="Proteomes" id="UP001230051"/>
    </source>
</evidence>
<accession>A0AAD8CHT4</accession>